<dbReference type="PANTHER" id="PTHR46196:SF1">
    <property type="entry name" value="TRANSCRIPTION FACTOR EMB1444-RELATED"/>
    <property type="match status" value="1"/>
</dbReference>
<reference evidence="1" key="1">
    <citation type="journal article" date="2023" name="Plant J.">
        <title>The genome of the king protea, Protea cynaroides.</title>
        <authorList>
            <person name="Chang J."/>
            <person name="Duong T.A."/>
            <person name="Schoeman C."/>
            <person name="Ma X."/>
            <person name="Roodt D."/>
            <person name="Barker N."/>
            <person name="Li Z."/>
            <person name="Van de Peer Y."/>
            <person name="Mizrachi E."/>
        </authorList>
    </citation>
    <scope>NUCLEOTIDE SEQUENCE</scope>
    <source>
        <tissue evidence="1">Young leaves</tissue>
    </source>
</reference>
<organism evidence="1 2">
    <name type="scientific">Protea cynaroides</name>
    <dbReference type="NCBI Taxonomy" id="273540"/>
    <lineage>
        <taxon>Eukaryota</taxon>
        <taxon>Viridiplantae</taxon>
        <taxon>Streptophyta</taxon>
        <taxon>Embryophyta</taxon>
        <taxon>Tracheophyta</taxon>
        <taxon>Spermatophyta</taxon>
        <taxon>Magnoliopsida</taxon>
        <taxon>Proteales</taxon>
        <taxon>Proteaceae</taxon>
        <taxon>Protea</taxon>
    </lineage>
</organism>
<dbReference type="AlphaFoldDB" id="A0A9Q0QRI6"/>
<comment type="caution">
    <text evidence="1">The sequence shown here is derived from an EMBL/GenBank/DDBJ whole genome shotgun (WGS) entry which is preliminary data.</text>
</comment>
<evidence type="ECO:0000313" key="1">
    <source>
        <dbReference type="EMBL" id="KAJ4969252.1"/>
    </source>
</evidence>
<keyword evidence="2" id="KW-1185">Reference proteome</keyword>
<proteinExistence type="predicted"/>
<dbReference type="EMBL" id="JAMYWD010000006">
    <property type="protein sequence ID" value="KAJ4969252.1"/>
    <property type="molecule type" value="Genomic_DNA"/>
</dbReference>
<gene>
    <name evidence="1" type="ORF">NE237_015953</name>
</gene>
<dbReference type="InterPro" id="IPR043561">
    <property type="entry name" value="LHW-like"/>
</dbReference>
<sequence>MHYIDTLVDFDDGRYQQDPLRLALAKMTYAVYPLGEGIIGQVAASGTQQWTSADRPASGSWSSSEYCDGWQTQFSAGIREIVDVKKEEKQQRSLAHFWFNEFLLYFRSDIYPQTSRYMRSKISFSLQEGKMHGLSKLRGAKMS</sequence>
<evidence type="ECO:0000313" key="2">
    <source>
        <dbReference type="Proteomes" id="UP001141806"/>
    </source>
</evidence>
<dbReference type="Proteomes" id="UP001141806">
    <property type="component" value="Unassembled WGS sequence"/>
</dbReference>
<dbReference type="GO" id="GO:0003700">
    <property type="term" value="F:DNA-binding transcription factor activity"/>
    <property type="evidence" value="ECO:0007669"/>
    <property type="project" value="InterPro"/>
</dbReference>
<name>A0A9Q0QRI6_9MAGN</name>
<accession>A0A9Q0QRI6</accession>
<dbReference type="OrthoDB" id="778365at2759"/>
<dbReference type="PANTHER" id="PTHR46196">
    <property type="entry name" value="TRANSCRIPTION FACTOR BHLH155-LIKE ISOFORM X1-RELATED"/>
    <property type="match status" value="1"/>
</dbReference>
<protein>
    <submittedName>
        <fullName evidence="1">Uncharacterized protein</fullName>
    </submittedName>
</protein>